<keyword evidence="2" id="KW-1185">Reference proteome</keyword>
<comment type="caution">
    <text evidence="1">The sequence shown here is derived from an EMBL/GenBank/DDBJ whole genome shotgun (WGS) entry which is preliminary data.</text>
</comment>
<proteinExistence type="predicted"/>
<name>A0A219ANG6_METCM</name>
<dbReference type="AlphaFoldDB" id="A0A219ANG6"/>
<reference evidence="1 2" key="1">
    <citation type="journal article" date="2016" name="PLoS Pathog.">
        <title>Biosynthesis of antibiotic leucinostatins in bio-control fungus Purpureocillium lilacinum and their inhibition on phytophthora revealed by genome mining.</title>
        <authorList>
            <person name="Wang G."/>
            <person name="Liu Z."/>
            <person name="Lin R."/>
            <person name="Li E."/>
            <person name="Mao Z."/>
            <person name="Ling J."/>
            <person name="Yang Y."/>
            <person name="Yin W.B."/>
            <person name="Xie B."/>
        </authorList>
    </citation>
    <scope>NUCLEOTIDE SEQUENCE [LARGE SCALE GENOMIC DNA]</scope>
    <source>
        <strain evidence="1">170</strain>
    </source>
</reference>
<evidence type="ECO:0000313" key="2">
    <source>
        <dbReference type="Proteomes" id="UP000078397"/>
    </source>
</evidence>
<dbReference type="RefSeq" id="XP_022284919.1">
    <property type="nucleotide sequence ID" value="XM_022430072.1"/>
</dbReference>
<gene>
    <name evidence="1" type="ORF">VFPPC_18470</name>
</gene>
<dbReference type="GeneID" id="33937228"/>
<accession>A0A219ANG6</accession>
<sequence length="204" mass="22714">MILYGSLIYYFISQSIGALKLSCWLQGGVKYWCNPFPWNERHWHQRMYSNPVQGCPFATATAQGLQRPECESAKYEHPCVRKCSHLLLAVRNVPLAKIVRCFARCRGLADNQDLSGAMAMLMVRYMTEIEKDDSMARPAPQLVTEIPHSSLCVISVSGKLIKSDIVVSCMPGLLCDDSHVTGDNVPMIMSTQLSACMDATSHPL</sequence>
<dbReference type="KEGG" id="pchm:VFPPC_18470"/>
<protein>
    <submittedName>
        <fullName evidence="1">Uncharacterized protein</fullName>
    </submittedName>
</protein>
<evidence type="ECO:0000313" key="1">
    <source>
        <dbReference type="EMBL" id="OWT42390.1"/>
    </source>
</evidence>
<dbReference type="EMBL" id="LSBJ02000019">
    <property type="protein sequence ID" value="OWT42390.1"/>
    <property type="molecule type" value="Genomic_DNA"/>
</dbReference>
<organism evidence="1 2">
    <name type="scientific">Pochonia chlamydosporia 170</name>
    <dbReference type="NCBI Taxonomy" id="1380566"/>
    <lineage>
        <taxon>Eukaryota</taxon>
        <taxon>Fungi</taxon>
        <taxon>Dikarya</taxon>
        <taxon>Ascomycota</taxon>
        <taxon>Pezizomycotina</taxon>
        <taxon>Sordariomycetes</taxon>
        <taxon>Hypocreomycetidae</taxon>
        <taxon>Hypocreales</taxon>
        <taxon>Clavicipitaceae</taxon>
        <taxon>Pochonia</taxon>
    </lineage>
</organism>
<dbReference type="Proteomes" id="UP000078397">
    <property type="component" value="Unassembled WGS sequence"/>
</dbReference>